<dbReference type="GO" id="GO:0016491">
    <property type="term" value="F:oxidoreductase activity"/>
    <property type="evidence" value="ECO:0007669"/>
    <property type="project" value="UniProtKB-KW"/>
</dbReference>
<protein>
    <submittedName>
        <fullName evidence="7">Cholesterol desaturase daf-36-like protein</fullName>
    </submittedName>
</protein>
<dbReference type="OrthoDB" id="6428779at2759"/>
<dbReference type="Gene3D" id="3.90.380.10">
    <property type="entry name" value="Naphthalene 1,2-dioxygenase Alpha Subunit, Chain A, domain 1"/>
    <property type="match status" value="1"/>
</dbReference>
<accession>A0A443S0K1</accession>
<sequence>GPNGVRLKTWLNVEMNGFIYVWHHAEGLQPTYNLTKIDAINSRCRYAGRTEHLFNGVYQDIPENAGDMSHFAQLHPSSVFLGSDLNVLNKLKSLTLIMSHKFTATWKVAEAPNSHIAIMKLLLQTCLFDYSFFDINLHIEQVGPSVVFLHFKTMCGIEGILTQNMIPVRPLEHRLVYQVYVNRGLLGKLVGKFILHGEAAQVERDIYIWRDKKYISNPAFTKEDSNIVKHRKWFSQFYSENSKTLNSLDW</sequence>
<keyword evidence="3" id="KW-1133">Transmembrane helix</keyword>
<dbReference type="Pfam" id="PF19298">
    <property type="entry name" value="KshA_C"/>
    <property type="match status" value="1"/>
</dbReference>
<keyword evidence="8" id="KW-1185">Reference proteome</keyword>
<reference evidence="7 8" key="1">
    <citation type="journal article" date="2018" name="Gigascience">
        <title>Genomes of trombidid mites reveal novel predicted allergens and laterally-transferred genes associated with secondary metabolism.</title>
        <authorList>
            <person name="Dong X."/>
            <person name="Chaisiri K."/>
            <person name="Xia D."/>
            <person name="Armstrong S.D."/>
            <person name="Fang Y."/>
            <person name="Donnelly M.J."/>
            <person name="Kadowaki T."/>
            <person name="McGarry J.W."/>
            <person name="Darby A.C."/>
            <person name="Makepeace B.L."/>
        </authorList>
    </citation>
    <scope>NUCLEOTIDE SEQUENCE [LARGE SCALE GENOMIC DNA]</scope>
    <source>
        <strain evidence="7">UoL-UT</strain>
    </source>
</reference>
<evidence type="ECO:0000256" key="2">
    <source>
        <dbReference type="ARBA" id="ARBA00022692"/>
    </source>
</evidence>
<evidence type="ECO:0000313" key="8">
    <source>
        <dbReference type="Proteomes" id="UP000288716"/>
    </source>
</evidence>
<dbReference type="InterPro" id="IPR050584">
    <property type="entry name" value="Cholesterol_7-desaturase"/>
</dbReference>
<dbReference type="PANTHER" id="PTHR21266">
    <property type="entry name" value="IRON-SULFUR DOMAIN CONTAINING PROTEIN"/>
    <property type="match status" value="1"/>
</dbReference>
<keyword evidence="4" id="KW-0560">Oxidoreductase</keyword>
<dbReference type="InterPro" id="IPR045605">
    <property type="entry name" value="KshA-like_C"/>
</dbReference>
<evidence type="ECO:0000313" key="7">
    <source>
        <dbReference type="EMBL" id="RWS21001.1"/>
    </source>
</evidence>
<feature type="non-terminal residue" evidence="7">
    <location>
        <position position="1"/>
    </location>
</feature>
<evidence type="ECO:0000256" key="5">
    <source>
        <dbReference type="ARBA" id="ARBA00023136"/>
    </source>
</evidence>
<gene>
    <name evidence="7" type="ORF">B4U80_02577</name>
</gene>
<feature type="domain" description="3-ketosteroid-9-alpha-monooxygenase oxygenase component-like C-terminal" evidence="6">
    <location>
        <begin position="21"/>
        <end position="238"/>
    </location>
</feature>
<evidence type="ECO:0000256" key="3">
    <source>
        <dbReference type="ARBA" id="ARBA00022989"/>
    </source>
</evidence>
<dbReference type="STRING" id="299467.A0A443S0K1"/>
<dbReference type="GO" id="GO:0016020">
    <property type="term" value="C:membrane"/>
    <property type="evidence" value="ECO:0007669"/>
    <property type="project" value="UniProtKB-SubCell"/>
</dbReference>
<proteinExistence type="predicted"/>
<keyword evidence="5" id="KW-0472">Membrane</keyword>
<dbReference type="SUPFAM" id="SSF55961">
    <property type="entry name" value="Bet v1-like"/>
    <property type="match status" value="1"/>
</dbReference>
<name>A0A443S0K1_9ACAR</name>
<dbReference type="GO" id="GO:0008203">
    <property type="term" value="P:cholesterol metabolic process"/>
    <property type="evidence" value="ECO:0007669"/>
    <property type="project" value="InterPro"/>
</dbReference>
<dbReference type="Proteomes" id="UP000288716">
    <property type="component" value="Unassembled WGS sequence"/>
</dbReference>
<dbReference type="VEuPathDB" id="VectorBase:LDEU011039"/>
<evidence type="ECO:0000256" key="4">
    <source>
        <dbReference type="ARBA" id="ARBA00023002"/>
    </source>
</evidence>
<evidence type="ECO:0000256" key="1">
    <source>
        <dbReference type="ARBA" id="ARBA00004370"/>
    </source>
</evidence>
<keyword evidence="2" id="KW-0812">Transmembrane</keyword>
<dbReference type="GO" id="GO:0005737">
    <property type="term" value="C:cytoplasm"/>
    <property type="evidence" value="ECO:0007669"/>
    <property type="project" value="TreeGrafter"/>
</dbReference>
<dbReference type="EMBL" id="NCKV01014176">
    <property type="protein sequence ID" value="RWS21001.1"/>
    <property type="molecule type" value="Genomic_DNA"/>
</dbReference>
<comment type="subcellular location">
    <subcellularLocation>
        <location evidence="1">Membrane</location>
    </subcellularLocation>
</comment>
<dbReference type="PANTHER" id="PTHR21266:SF32">
    <property type="entry name" value="CHOLESTEROL 7-DESATURASE NVD"/>
    <property type="match status" value="1"/>
</dbReference>
<organism evidence="7 8">
    <name type="scientific">Leptotrombidium deliense</name>
    <dbReference type="NCBI Taxonomy" id="299467"/>
    <lineage>
        <taxon>Eukaryota</taxon>
        <taxon>Metazoa</taxon>
        <taxon>Ecdysozoa</taxon>
        <taxon>Arthropoda</taxon>
        <taxon>Chelicerata</taxon>
        <taxon>Arachnida</taxon>
        <taxon>Acari</taxon>
        <taxon>Acariformes</taxon>
        <taxon>Trombidiformes</taxon>
        <taxon>Prostigmata</taxon>
        <taxon>Anystina</taxon>
        <taxon>Parasitengona</taxon>
        <taxon>Trombiculoidea</taxon>
        <taxon>Trombiculidae</taxon>
        <taxon>Leptotrombidium</taxon>
    </lineage>
</organism>
<dbReference type="AlphaFoldDB" id="A0A443S0K1"/>
<comment type="caution">
    <text evidence="7">The sequence shown here is derived from an EMBL/GenBank/DDBJ whole genome shotgun (WGS) entry which is preliminary data.</text>
</comment>
<evidence type="ECO:0000259" key="6">
    <source>
        <dbReference type="Pfam" id="PF19298"/>
    </source>
</evidence>